<keyword evidence="2" id="KW-1185">Reference proteome</keyword>
<comment type="caution">
    <text evidence="1">The sequence shown here is derived from an EMBL/GenBank/DDBJ whole genome shotgun (WGS) entry which is preliminary data.</text>
</comment>
<dbReference type="EMBL" id="JASBWS010000006">
    <property type="protein sequence ID" value="KAJ9115246.1"/>
    <property type="molecule type" value="Genomic_DNA"/>
</dbReference>
<evidence type="ECO:0000313" key="1">
    <source>
        <dbReference type="EMBL" id="KAJ9115246.1"/>
    </source>
</evidence>
<reference evidence="1" key="1">
    <citation type="submission" date="2023-04" db="EMBL/GenBank/DDBJ databases">
        <title>Draft Genome sequencing of Naganishia species isolated from polar environments using Oxford Nanopore Technology.</title>
        <authorList>
            <person name="Leo P."/>
            <person name="Venkateswaran K."/>
        </authorList>
    </citation>
    <scope>NUCLEOTIDE SEQUENCE</scope>
    <source>
        <strain evidence="1">MNA-CCFEE 5262</strain>
    </source>
</reference>
<evidence type="ECO:0000313" key="2">
    <source>
        <dbReference type="Proteomes" id="UP001230649"/>
    </source>
</evidence>
<gene>
    <name evidence="1" type="ORF">QFC20_001113</name>
</gene>
<sequence length="542" mass="58625">MSSRNTYEDTSRQGRMSPGQDIKYGIDESIRNIVQTAPPYPDRRSATPSSSGIQEDHIRKKARLEYESSTADITSPSIGGYDAQPGPGRSHPGYIPPNYNWQAHQSYGHYGQQSYGVPASAPPLRESHGMHLPSSSTALTDSSESAYPPVTAEFPTMHQSTRSTGSVSSPGSQNYARATAQGNSGYQSYSALPHPSNTYPTGPASLGPPGGMALSESPQLSQHHDSRTWSHGYGVSAALSPNPNVSMPMMSRQAPISRTAPQMEHSSAYYSRSYPPYDERSLPIGMVTSPYQQSTPQFLSPESGPSVFRGELPYPSSGSSAPRATGSTSSSSNQTGSKSQALFVSKLYNMLEDPEIVASGLLKWSADGQGFVCSDPNEFARLFLSKYFKHANWHSFVRQLNMYGFNKQVNDVFQTLSQPADQPVAWEFRHSIFRRGDPTCVQRIKRRSVKSNTTAHRDLASSQIARPAGLPTATPMNPVVYSTPYQPVTYSSEAASHSMMALPRYSGGDPYAVSGGYPSAVGGQGSSAPSHSWMSGPNPQYA</sequence>
<organism evidence="1 2">
    <name type="scientific">Naganishia adeliensis</name>
    <dbReference type="NCBI Taxonomy" id="92952"/>
    <lineage>
        <taxon>Eukaryota</taxon>
        <taxon>Fungi</taxon>
        <taxon>Dikarya</taxon>
        <taxon>Basidiomycota</taxon>
        <taxon>Agaricomycotina</taxon>
        <taxon>Tremellomycetes</taxon>
        <taxon>Filobasidiales</taxon>
        <taxon>Filobasidiaceae</taxon>
        <taxon>Naganishia</taxon>
    </lineage>
</organism>
<accession>A0ACC2WVT3</accession>
<name>A0ACC2WVT3_9TREE</name>
<protein>
    <submittedName>
        <fullName evidence="1">Uncharacterized protein</fullName>
    </submittedName>
</protein>
<dbReference type="Proteomes" id="UP001230649">
    <property type="component" value="Unassembled WGS sequence"/>
</dbReference>
<proteinExistence type="predicted"/>